<protein>
    <submittedName>
        <fullName evidence="1">Uncharacterized protein</fullName>
    </submittedName>
</protein>
<accession>A0A9W7G6L6</accession>
<comment type="caution">
    <text evidence="1">The sequence shown here is derived from an EMBL/GenBank/DDBJ whole genome shotgun (WGS) entry which is preliminary data.</text>
</comment>
<dbReference type="Proteomes" id="UP001165065">
    <property type="component" value="Unassembled WGS sequence"/>
</dbReference>
<proteinExistence type="predicted"/>
<evidence type="ECO:0000313" key="1">
    <source>
        <dbReference type="EMBL" id="GMI37796.1"/>
    </source>
</evidence>
<organism evidence="1 2">
    <name type="scientific">Triparma columacea</name>
    <dbReference type="NCBI Taxonomy" id="722753"/>
    <lineage>
        <taxon>Eukaryota</taxon>
        <taxon>Sar</taxon>
        <taxon>Stramenopiles</taxon>
        <taxon>Ochrophyta</taxon>
        <taxon>Bolidophyceae</taxon>
        <taxon>Parmales</taxon>
        <taxon>Triparmaceae</taxon>
        <taxon>Triparma</taxon>
    </lineage>
</organism>
<dbReference type="CDD" id="cd04508">
    <property type="entry name" value="Tudor_SF"/>
    <property type="match status" value="1"/>
</dbReference>
<dbReference type="OrthoDB" id="10631511at2759"/>
<reference evidence="2" key="1">
    <citation type="journal article" date="2023" name="Commun. Biol.">
        <title>Genome analysis of Parmales, the sister group of diatoms, reveals the evolutionary specialization of diatoms from phago-mixotrophs to photoautotrophs.</title>
        <authorList>
            <person name="Ban H."/>
            <person name="Sato S."/>
            <person name="Yoshikawa S."/>
            <person name="Yamada K."/>
            <person name="Nakamura Y."/>
            <person name="Ichinomiya M."/>
            <person name="Sato N."/>
            <person name="Blanc-Mathieu R."/>
            <person name="Endo H."/>
            <person name="Kuwata A."/>
            <person name="Ogata H."/>
        </authorList>
    </citation>
    <scope>NUCLEOTIDE SEQUENCE [LARGE SCALE GENOMIC DNA]</scope>
</reference>
<gene>
    <name evidence="1" type="ORF">TrCOL_g12011</name>
</gene>
<name>A0A9W7G6L6_9STRA</name>
<dbReference type="AlphaFoldDB" id="A0A9W7G6L6"/>
<evidence type="ECO:0000313" key="2">
    <source>
        <dbReference type="Proteomes" id="UP001165065"/>
    </source>
</evidence>
<dbReference type="EMBL" id="BRYA01000076">
    <property type="protein sequence ID" value="GMI37796.1"/>
    <property type="molecule type" value="Genomic_DNA"/>
</dbReference>
<sequence>MEVDERHIGGLLESKLDPTVLKPPTKANSALKAENRRQTLRKKTSISYNIDSADCGLDEDDAPMATDIQMTADTLRTSTAAIQKEKEPNNTMTVVATTPALPPEPPINSIAIGGRVEIKDIGKWWPATIIFVRMSGNVDVVYDVDGSESIDVNLRKVRLIGVENEGEKVGQKRKVKKLVPFSPPDFRSKKEESDDDITVEYKTSPGGTMDVSWEQLNDLFTPSIKGDIKVDIKADIKAEASEELRKVPPTKRRKKGPIVYGRPVVVQVQVGGEKLVGRTHASVGGPEKPEEVIKKEQEAAAAAAAAAAAGGIEEPNAQSVKQPNAQSIEHPNALCIEKPRITLPPFVAWGKSVEMAIDLCSDEGEGDSGHVTTTDDQSVIDLCGDNDDVPEVVSWSAPSPKQRLETAVRNGDIIEL</sequence>
<keyword evidence="2" id="KW-1185">Reference proteome</keyword>